<dbReference type="EMBL" id="CP000813">
    <property type="protein sequence ID" value="ABV64282.1"/>
    <property type="molecule type" value="Genomic_DNA"/>
</dbReference>
<dbReference type="HOGENOM" id="CLU_2858449_0_0_9"/>
<evidence type="ECO:0000313" key="3">
    <source>
        <dbReference type="Proteomes" id="UP000001355"/>
    </source>
</evidence>
<keyword evidence="1" id="KW-1133">Transmembrane helix</keyword>
<evidence type="ECO:0000256" key="1">
    <source>
        <dbReference type="SAM" id="Phobius"/>
    </source>
</evidence>
<feature type="transmembrane region" description="Helical" evidence="1">
    <location>
        <begin position="34"/>
        <end position="53"/>
    </location>
</feature>
<gene>
    <name evidence="2" type="ordered locus">BPUM_3638</name>
</gene>
<keyword evidence="1" id="KW-0812">Transmembrane</keyword>
<evidence type="ECO:0000313" key="2">
    <source>
        <dbReference type="EMBL" id="ABV64282.1"/>
    </source>
</evidence>
<reference evidence="2 3" key="2">
    <citation type="journal article" date="2013" name="Extremophiles">
        <title>An ICEBs1-like element may be associated with the extreme radiation and desiccation resistance of Bacillus pumilus SAFR-032 spores.</title>
        <authorList>
            <person name="Tirumalai M.R."/>
            <person name="Fox G.E."/>
        </authorList>
    </citation>
    <scope>NUCLEOTIDE SEQUENCE [LARGE SCALE GENOMIC DNA]</scope>
    <source>
        <strain evidence="2 3">SAFR-032</strain>
    </source>
</reference>
<reference evidence="2 3" key="3">
    <citation type="journal article" date="2013" name="PLoS ONE">
        <title>Candidate genes that may be responsible for the unusual resistances exhibited by Bacillus pumilus SAFR-032 spores.</title>
        <authorList>
            <person name="Tirumalai M.R."/>
            <person name="Rastogi R."/>
            <person name="Zamani N."/>
            <person name="O'Bryant Williams E."/>
            <person name="Allen S."/>
            <person name="Diouf F."/>
            <person name="Kwende S."/>
            <person name="Weinstock G.M."/>
            <person name="Venkateswaran K.J."/>
            <person name="Fox G.E."/>
        </authorList>
    </citation>
    <scope>NUCLEOTIDE SEQUENCE [LARGE SCALE GENOMIC DNA]</scope>
    <source>
        <strain evidence="2 3">SAFR-032</strain>
    </source>
</reference>
<reference evidence="2 3" key="1">
    <citation type="journal article" date="2007" name="PLoS ONE">
        <title>Paradoxical DNA repair and peroxide resistance gene conservation in Bacillus pumilus SAFR-032.</title>
        <authorList>
            <person name="Gioia J."/>
            <person name="Yerrapragada S."/>
            <person name="Qin X."/>
            <person name="Jiang H."/>
            <person name="Igboeli O.C."/>
            <person name="Muzny D."/>
            <person name="Dugan-Rocha S."/>
            <person name="Ding Y."/>
            <person name="Hawes A."/>
            <person name="Liu W."/>
            <person name="Perez L."/>
            <person name="Kovar C."/>
            <person name="Dinh H."/>
            <person name="Lee S."/>
            <person name="Nazareth L."/>
            <person name="Blyth P."/>
            <person name="Holder M."/>
            <person name="Buhay C."/>
            <person name="Tirumalai M.R."/>
            <person name="Liu Y."/>
            <person name="Dasgupta I."/>
            <person name="Bokhetache L."/>
            <person name="Fujita M."/>
            <person name="Karouia F."/>
            <person name="Eswara Moorthy P."/>
            <person name="Siefert J."/>
            <person name="Uzman A."/>
            <person name="Buzumbo P."/>
            <person name="Verma A."/>
            <person name="Zwiya H."/>
            <person name="McWilliams B.D."/>
            <person name="Olowu A."/>
            <person name="Clinkenbeard K.D."/>
            <person name="Newcombe D."/>
            <person name="Golebiewski L."/>
            <person name="Petrosino J.F."/>
            <person name="Nicholson W.L."/>
            <person name="Fox G.E."/>
            <person name="Venkateswaran K."/>
            <person name="Highlander S.K."/>
            <person name="Weinstock G.M."/>
        </authorList>
    </citation>
    <scope>NUCLEOTIDE SEQUENCE [LARGE SCALE GENOMIC DNA]</scope>
    <source>
        <strain evidence="2 3">SAFR-032</strain>
    </source>
</reference>
<proteinExistence type="predicted"/>
<protein>
    <submittedName>
        <fullName evidence="2">Uncharacterized protein</fullName>
    </submittedName>
</protein>
<dbReference type="KEGG" id="bpu:BPUM_3638"/>
<name>A8FJ65_BACP2</name>
<feature type="transmembrane region" description="Helical" evidence="1">
    <location>
        <begin position="7"/>
        <end position="28"/>
    </location>
</feature>
<keyword evidence="1" id="KW-0472">Membrane</keyword>
<organism evidence="2 3">
    <name type="scientific">Bacillus pumilus (strain SAFR-032)</name>
    <dbReference type="NCBI Taxonomy" id="315750"/>
    <lineage>
        <taxon>Bacteria</taxon>
        <taxon>Bacillati</taxon>
        <taxon>Bacillota</taxon>
        <taxon>Bacilli</taxon>
        <taxon>Bacillales</taxon>
        <taxon>Bacillaceae</taxon>
        <taxon>Bacillus</taxon>
    </lineage>
</organism>
<accession>A8FJ65</accession>
<sequence length="64" mass="7752">MNKKYKFNVTGFIIMIIFVVVMFNLTIITENFHLIPIMVFGAVIIQFLFNHFIRYDFFKKISKR</sequence>
<keyword evidence="3" id="KW-1185">Reference proteome</keyword>
<dbReference type="AlphaFoldDB" id="A8FJ65"/>
<dbReference type="Proteomes" id="UP000001355">
    <property type="component" value="Chromosome"/>
</dbReference>